<dbReference type="STRING" id="554055.A0A2P6VB26"/>
<dbReference type="CDD" id="cd02809">
    <property type="entry name" value="alpha_hydroxyacid_oxid_FMN"/>
    <property type="match status" value="1"/>
</dbReference>
<dbReference type="PANTHER" id="PTHR10578:SF107">
    <property type="entry name" value="2-HYDROXYACID OXIDASE 1"/>
    <property type="match status" value="1"/>
</dbReference>
<dbReference type="AlphaFoldDB" id="A0A2P6VB26"/>
<comment type="cofactor">
    <cofactor evidence="1">
        <name>FMN</name>
        <dbReference type="ChEBI" id="CHEBI:58210"/>
    </cofactor>
</comment>
<keyword evidence="4" id="KW-0560">Oxidoreductase</keyword>
<dbReference type="SUPFAM" id="SSF51395">
    <property type="entry name" value="FMN-linked oxidoreductases"/>
    <property type="match status" value="1"/>
</dbReference>
<dbReference type="PROSITE" id="PS51349">
    <property type="entry name" value="FMN_HYDROXY_ACID_DH_2"/>
    <property type="match status" value="1"/>
</dbReference>
<reference evidence="8 9" key="1">
    <citation type="journal article" date="2018" name="Plant J.">
        <title>Genome sequences of Chlorella sorokiniana UTEX 1602 and Micractinium conductrix SAG 241.80: implications to maltose excretion by a green alga.</title>
        <authorList>
            <person name="Arriola M.B."/>
            <person name="Velmurugan N."/>
            <person name="Zhang Y."/>
            <person name="Plunkett M.H."/>
            <person name="Hondzo H."/>
            <person name="Barney B.M."/>
        </authorList>
    </citation>
    <scope>NUCLEOTIDE SEQUENCE [LARGE SCALE GENOMIC DNA]</scope>
    <source>
        <strain evidence="8 9">SAG 241.80</strain>
    </source>
</reference>
<dbReference type="Proteomes" id="UP000239649">
    <property type="component" value="Unassembled WGS sequence"/>
</dbReference>
<proteinExistence type="inferred from homology"/>
<dbReference type="InterPro" id="IPR013785">
    <property type="entry name" value="Aldolase_TIM"/>
</dbReference>
<dbReference type="InterPro" id="IPR002683">
    <property type="entry name" value="PsbP_C"/>
</dbReference>
<evidence type="ECO:0000256" key="2">
    <source>
        <dbReference type="ARBA" id="ARBA00022630"/>
    </source>
</evidence>
<accession>A0A2P6VB26</accession>
<feature type="domain" description="FMN hydroxy acid dehydrogenase" evidence="7">
    <location>
        <begin position="1"/>
        <end position="185"/>
    </location>
</feature>
<evidence type="ECO:0000256" key="6">
    <source>
        <dbReference type="SAM" id="MobiDB-lite"/>
    </source>
</evidence>
<evidence type="ECO:0000313" key="9">
    <source>
        <dbReference type="Proteomes" id="UP000239649"/>
    </source>
</evidence>
<protein>
    <submittedName>
        <fullName evidence="8">Glycolate oxidase</fullName>
    </submittedName>
</protein>
<keyword evidence="2" id="KW-0285">Flavoprotein</keyword>
<organism evidence="8 9">
    <name type="scientific">Micractinium conductrix</name>
    <dbReference type="NCBI Taxonomy" id="554055"/>
    <lineage>
        <taxon>Eukaryota</taxon>
        <taxon>Viridiplantae</taxon>
        <taxon>Chlorophyta</taxon>
        <taxon>core chlorophytes</taxon>
        <taxon>Trebouxiophyceae</taxon>
        <taxon>Chlorellales</taxon>
        <taxon>Chlorellaceae</taxon>
        <taxon>Chlorella clade</taxon>
        <taxon>Micractinium</taxon>
    </lineage>
</organism>
<feature type="compositionally biased region" description="Polar residues" evidence="6">
    <location>
        <begin position="381"/>
        <end position="392"/>
    </location>
</feature>
<evidence type="ECO:0000256" key="5">
    <source>
        <dbReference type="ARBA" id="ARBA00024042"/>
    </source>
</evidence>
<sequence length="392" mass="41282">MLCCAELITKAAATTEGVESGASKFGRHFSDLFDQQLTWEFLPWLKKKSPLPVLLKGILAPDDAWRAVELGADGIILSNHGGRQLNYAPAAVEMLPAVAEAVGGRVPLLVDGGITRGTDIIKCLALGASAVLVGRPLLWALTLGGQRGVEEAVGLLQNELELSMALLGCSSVDQITRDFQPTRQQPKAQQAATQPLPSLADPAGVIVYGGKLPPARRLVVSGLSATAIVLGGNLFGVTSWLLSLDGGKLAESSRLDVLVPVNGTRRCLDTGNGFTFLYPARWLADQTLYRRYAERIEREAALDPPSLRNERRRRAGGAPEPSAAYGPPGSTGETNISVVVAPIRDGFSLQKMGSPEEAATLFLQTTGVRGGPEGGGGDGGSQSINQSITLID</sequence>
<dbReference type="GO" id="GO:0016491">
    <property type="term" value="F:oxidoreductase activity"/>
    <property type="evidence" value="ECO:0007669"/>
    <property type="project" value="UniProtKB-KW"/>
</dbReference>
<dbReference type="SUPFAM" id="SSF55724">
    <property type="entry name" value="Mog1p/PsbP-like"/>
    <property type="match status" value="1"/>
</dbReference>
<keyword evidence="9" id="KW-1185">Reference proteome</keyword>
<dbReference type="PANTHER" id="PTHR10578">
    <property type="entry name" value="S -2-HYDROXY-ACID OXIDASE-RELATED"/>
    <property type="match status" value="1"/>
</dbReference>
<dbReference type="InterPro" id="IPR016123">
    <property type="entry name" value="Mog1/PsbP_a/b/a-sand"/>
</dbReference>
<dbReference type="OrthoDB" id="25826at2759"/>
<dbReference type="GO" id="GO:0009654">
    <property type="term" value="C:photosystem II oxygen evolving complex"/>
    <property type="evidence" value="ECO:0007669"/>
    <property type="project" value="InterPro"/>
</dbReference>
<dbReference type="GO" id="GO:0005509">
    <property type="term" value="F:calcium ion binding"/>
    <property type="evidence" value="ECO:0007669"/>
    <property type="project" value="InterPro"/>
</dbReference>
<dbReference type="GO" id="GO:0015979">
    <property type="term" value="P:photosynthesis"/>
    <property type="evidence" value="ECO:0007669"/>
    <property type="project" value="InterPro"/>
</dbReference>
<evidence type="ECO:0000256" key="3">
    <source>
        <dbReference type="ARBA" id="ARBA00022643"/>
    </source>
</evidence>
<dbReference type="GO" id="GO:0019898">
    <property type="term" value="C:extrinsic component of membrane"/>
    <property type="evidence" value="ECO:0007669"/>
    <property type="project" value="InterPro"/>
</dbReference>
<name>A0A2P6VB26_9CHLO</name>
<feature type="compositionally biased region" description="Gly residues" evidence="6">
    <location>
        <begin position="368"/>
        <end position="380"/>
    </location>
</feature>
<dbReference type="Pfam" id="PF01070">
    <property type="entry name" value="FMN_dh"/>
    <property type="match status" value="1"/>
</dbReference>
<dbReference type="PROSITE" id="PS00557">
    <property type="entry name" value="FMN_HYDROXY_ACID_DH_1"/>
    <property type="match status" value="1"/>
</dbReference>
<evidence type="ECO:0000259" key="7">
    <source>
        <dbReference type="PROSITE" id="PS51349"/>
    </source>
</evidence>
<dbReference type="GO" id="GO:0010181">
    <property type="term" value="F:FMN binding"/>
    <property type="evidence" value="ECO:0007669"/>
    <property type="project" value="InterPro"/>
</dbReference>
<dbReference type="InterPro" id="IPR008259">
    <property type="entry name" value="FMN_hydac_DH_AS"/>
</dbReference>
<dbReference type="InterPro" id="IPR000262">
    <property type="entry name" value="FMN-dep_DH"/>
</dbReference>
<comment type="similarity">
    <text evidence="5">Belongs to the FMN-dependent alpha-hydroxy acid dehydrogenase family.</text>
</comment>
<evidence type="ECO:0000256" key="4">
    <source>
        <dbReference type="ARBA" id="ARBA00023002"/>
    </source>
</evidence>
<gene>
    <name evidence="8" type="ORF">C2E20_5269</name>
</gene>
<feature type="region of interest" description="Disordered" evidence="6">
    <location>
        <begin position="303"/>
        <end position="331"/>
    </location>
</feature>
<dbReference type="InterPro" id="IPR012133">
    <property type="entry name" value="Alpha-hydoxy_acid_DH_FMN"/>
</dbReference>
<dbReference type="Pfam" id="PF01789">
    <property type="entry name" value="PsbP"/>
    <property type="match status" value="1"/>
</dbReference>
<dbReference type="Gene3D" id="3.40.1000.10">
    <property type="entry name" value="Mog1/PsbP, alpha/beta/alpha sandwich"/>
    <property type="match status" value="1"/>
</dbReference>
<dbReference type="InterPro" id="IPR037396">
    <property type="entry name" value="FMN_HAD"/>
</dbReference>
<comment type="caution">
    <text evidence="8">The sequence shown here is derived from an EMBL/GenBank/DDBJ whole genome shotgun (WGS) entry which is preliminary data.</text>
</comment>
<evidence type="ECO:0000313" key="8">
    <source>
        <dbReference type="EMBL" id="PSC71251.1"/>
    </source>
</evidence>
<keyword evidence="3" id="KW-0288">FMN</keyword>
<feature type="region of interest" description="Disordered" evidence="6">
    <location>
        <begin position="366"/>
        <end position="392"/>
    </location>
</feature>
<dbReference type="Gene3D" id="3.20.20.70">
    <property type="entry name" value="Aldolase class I"/>
    <property type="match status" value="1"/>
</dbReference>
<dbReference type="EMBL" id="LHPF02000015">
    <property type="protein sequence ID" value="PSC71251.1"/>
    <property type="molecule type" value="Genomic_DNA"/>
</dbReference>
<evidence type="ECO:0000256" key="1">
    <source>
        <dbReference type="ARBA" id="ARBA00001917"/>
    </source>
</evidence>